<reference evidence="1 2" key="1">
    <citation type="submission" date="2023-02" db="EMBL/GenBank/DDBJ databases">
        <title>Description and genomic characterization of Microbulbifer bruguierae sp. nov., isolated from the sediment of mangrove plant Bruguiera sexangula.</title>
        <authorList>
            <person name="Long M."/>
        </authorList>
    </citation>
    <scope>NUCLEOTIDE SEQUENCE [LARGE SCALE GENOMIC DNA]</scope>
    <source>
        <strain evidence="1 2">H12</strain>
    </source>
</reference>
<gene>
    <name evidence="1" type="ORF">PVT68_18140</name>
</gene>
<dbReference type="Proteomes" id="UP001236500">
    <property type="component" value="Chromosome"/>
</dbReference>
<name>A0ABY8NCL1_9GAMM</name>
<dbReference type="Gene3D" id="1.20.120.330">
    <property type="entry name" value="Nucleotidyltransferases domain 2"/>
    <property type="match status" value="1"/>
</dbReference>
<sequence>MEVSERSLEIYRAAKQFFNAAELLWDSDRSDYIFPIIVNYALACEIALKSIECKVVTPEIPDGALLADTTVVSNSWGHKLSKIHASFTPENRETLQRKYTEITSQDLASDLEKCDEYFVKARYPWEPSNKQVFSITHVRSLAKNLLVISKNA</sequence>
<dbReference type="RefSeq" id="WP_280320482.1">
    <property type="nucleotide sequence ID" value="NZ_CP118605.1"/>
</dbReference>
<keyword evidence="2" id="KW-1185">Reference proteome</keyword>
<evidence type="ECO:0008006" key="3">
    <source>
        <dbReference type="Google" id="ProtNLM"/>
    </source>
</evidence>
<proteinExistence type="predicted"/>
<evidence type="ECO:0000313" key="2">
    <source>
        <dbReference type="Proteomes" id="UP001236500"/>
    </source>
</evidence>
<organism evidence="1 2">
    <name type="scientific">Microbulbifer bruguierae</name>
    <dbReference type="NCBI Taxonomy" id="3029061"/>
    <lineage>
        <taxon>Bacteria</taxon>
        <taxon>Pseudomonadati</taxon>
        <taxon>Pseudomonadota</taxon>
        <taxon>Gammaproteobacteria</taxon>
        <taxon>Cellvibrionales</taxon>
        <taxon>Microbulbiferaceae</taxon>
        <taxon>Microbulbifer</taxon>
    </lineage>
</organism>
<accession>A0ABY8NCL1</accession>
<protein>
    <recommendedName>
        <fullName evidence="3">HEPN domain-containing protein</fullName>
    </recommendedName>
</protein>
<dbReference type="EMBL" id="CP118605">
    <property type="protein sequence ID" value="WGL16658.1"/>
    <property type="molecule type" value="Genomic_DNA"/>
</dbReference>
<evidence type="ECO:0000313" key="1">
    <source>
        <dbReference type="EMBL" id="WGL16658.1"/>
    </source>
</evidence>